<evidence type="ECO:0000313" key="6">
    <source>
        <dbReference type="EMBL" id="RNF04786.1"/>
    </source>
</evidence>
<dbReference type="InterPro" id="IPR027413">
    <property type="entry name" value="GROEL-like_equatorial_sf"/>
</dbReference>
<keyword evidence="4" id="KW-0143">Chaperone</keyword>
<evidence type="ECO:0000256" key="5">
    <source>
        <dbReference type="ARBA" id="ARBA00025467"/>
    </source>
</evidence>
<dbReference type="RefSeq" id="XP_029238298.1">
    <property type="nucleotide sequence ID" value="XM_029381817.1"/>
</dbReference>
<sequence>MKRNDPVFGYNAHTGEYADMFAAGIINPTKVVKSAVVNACSVAGMVITTEAVVVEKDMLAKEKRVEDIGIEDKKKKEGLNTMRKRVNESQAPLLALSPPMKFPIKGI</sequence>
<comment type="caution">
    <text evidence="6">The sequence shown here is derived from an EMBL/GenBank/DDBJ whole genome shotgun (WGS) entry which is preliminary data.</text>
</comment>
<evidence type="ECO:0000256" key="2">
    <source>
        <dbReference type="ARBA" id="ARBA00022946"/>
    </source>
</evidence>
<keyword evidence="7" id="KW-1185">Reference proteome</keyword>
<organism evidence="6 7">
    <name type="scientific">Trypanosoma rangeli</name>
    <dbReference type="NCBI Taxonomy" id="5698"/>
    <lineage>
        <taxon>Eukaryota</taxon>
        <taxon>Discoba</taxon>
        <taxon>Euglenozoa</taxon>
        <taxon>Kinetoplastea</taxon>
        <taxon>Metakinetoplastina</taxon>
        <taxon>Trypanosomatida</taxon>
        <taxon>Trypanosomatidae</taxon>
        <taxon>Trypanosoma</taxon>
        <taxon>Herpetosoma</taxon>
    </lineage>
</organism>
<evidence type="ECO:0000256" key="4">
    <source>
        <dbReference type="ARBA" id="ARBA00023186"/>
    </source>
</evidence>
<dbReference type="OrthoDB" id="1733909at2759"/>
<evidence type="ECO:0000256" key="3">
    <source>
        <dbReference type="ARBA" id="ARBA00023016"/>
    </source>
</evidence>
<keyword evidence="3" id="KW-0346">Stress response</keyword>
<gene>
    <name evidence="6" type="ORF">TraAM80_04912</name>
</gene>
<dbReference type="VEuPathDB" id="TriTrypDB:TRSC58_04016"/>
<evidence type="ECO:0000313" key="7">
    <source>
        <dbReference type="Proteomes" id="UP000283634"/>
    </source>
</evidence>
<name>A0A422NH43_TRYRA</name>
<protein>
    <submittedName>
        <fullName evidence="6">Chaperonin Hsp60 mitochondrial</fullName>
    </submittedName>
</protein>
<dbReference type="GO" id="GO:0140662">
    <property type="term" value="F:ATP-dependent protein folding chaperone"/>
    <property type="evidence" value="ECO:0007669"/>
    <property type="project" value="InterPro"/>
</dbReference>
<dbReference type="PANTHER" id="PTHR45633">
    <property type="entry name" value="60 KDA HEAT SHOCK PROTEIN, MITOCHONDRIAL"/>
    <property type="match status" value="1"/>
</dbReference>
<dbReference type="Gene3D" id="1.10.560.10">
    <property type="entry name" value="GroEL-like equatorial domain"/>
    <property type="match status" value="1"/>
</dbReference>
<comment type="similarity">
    <text evidence="1">Belongs to the chaperonin (HSP60) family.</text>
</comment>
<reference evidence="6 7" key="1">
    <citation type="journal article" date="2018" name="BMC Genomics">
        <title>Genomic comparison of Trypanosoma conorhini and Trypanosoma rangeli to Trypanosoma cruzi strains of high and low virulence.</title>
        <authorList>
            <person name="Bradwell K.R."/>
            <person name="Koparde V.N."/>
            <person name="Matveyev A.V."/>
            <person name="Serrano M.G."/>
            <person name="Alves J.M."/>
            <person name="Parikh H."/>
            <person name="Huang B."/>
            <person name="Lee V."/>
            <person name="Espinosa-Alvarez O."/>
            <person name="Ortiz P.A."/>
            <person name="Costa-Martins A.G."/>
            <person name="Teixeira M.M."/>
            <person name="Buck G.A."/>
        </authorList>
    </citation>
    <scope>NUCLEOTIDE SEQUENCE [LARGE SCALE GENOMIC DNA]</scope>
    <source>
        <strain evidence="6 7">AM80</strain>
    </source>
</reference>
<proteinExistence type="inferred from homology"/>
<dbReference type="AlphaFoldDB" id="A0A422NH43"/>
<dbReference type="GO" id="GO:0042026">
    <property type="term" value="P:protein refolding"/>
    <property type="evidence" value="ECO:0007669"/>
    <property type="project" value="InterPro"/>
</dbReference>
<dbReference type="SUPFAM" id="SSF48592">
    <property type="entry name" value="GroEL equatorial domain-like"/>
    <property type="match status" value="1"/>
</dbReference>
<dbReference type="GeneID" id="40328845"/>
<accession>A0A422NH43</accession>
<keyword evidence="2" id="KW-0809">Transit peptide</keyword>
<dbReference type="InterPro" id="IPR001844">
    <property type="entry name" value="Cpn60/GroEL"/>
</dbReference>
<dbReference type="Proteomes" id="UP000283634">
    <property type="component" value="Unassembled WGS sequence"/>
</dbReference>
<dbReference type="EMBL" id="MKGL01000153">
    <property type="protein sequence ID" value="RNF04786.1"/>
    <property type="molecule type" value="Genomic_DNA"/>
</dbReference>
<comment type="function">
    <text evidence="5">Implicated in mitochondrial protein import and macromolecular assembly. May facilitate the correct folding of imported proteins. May also prevent misfolding and promote the refolding and proper assembly of unfolded polypeptides generated under stress conditions in the mitochondrial matrix.</text>
</comment>
<evidence type="ECO:0000256" key="1">
    <source>
        <dbReference type="ARBA" id="ARBA00006607"/>
    </source>
</evidence>